<evidence type="ECO:0000313" key="7">
    <source>
        <dbReference type="Proteomes" id="UP000746747"/>
    </source>
</evidence>
<keyword evidence="7" id="KW-1185">Reference proteome</keyword>
<dbReference type="EMBL" id="CAKAEH010001274">
    <property type="protein sequence ID" value="CAG9533902.1"/>
    <property type="molecule type" value="Genomic_DNA"/>
</dbReference>
<dbReference type="Gene3D" id="3.10.20.90">
    <property type="entry name" value="Phosphatidylinositol 3-kinase Catalytic Subunit, Chain A, domain 1"/>
    <property type="match status" value="1"/>
</dbReference>
<keyword evidence="1" id="KW-0072">Autophagy</keyword>
<dbReference type="PANTHER" id="PTHR13222">
    <property type="entry name" value="RB1-INDUCIBLE COILED-COIL"/>
    <property type="match status" value="1"/>
</dbReference>
<dbReference type="GO" id="GO:0000045">
    <property type="term" value="P:autophagosome assembly"/>
    <property type="evidence" value="ECO:0007669"/>
    <property type="project" value="InterPro"/>
</dbReference>
<dbReference type="Pfam" id="PF10377">
    <property type="entry name" value="ATG11"/>
    <property type="match status" value="1"/>
</dbReference>
<dbReference type="GO" id="GO:0061709">
    <property type="term" value="P:reticulophagy"/>
    <property type="evidence" value="ECO:0007669"/>
    <property type="project" value="TreeGrafter"/>
</dbReference>
<dbReference type="GO" id="GO:0061723">
    <property type="term" value="P:glycophagy"/>
    <property type="evidence" value="ECO:0007669"/>
    <property type="project" value="TreeGrafter"/>
</dbReference>
<feature type="domain" description="Autophagy-related protein 11 C-terminal" evidence="5">
    <location>
        <begin position="1037"/>
        <end position="1141"/>
    </location>
</feature>
<sequence length="1157" mass="131199">MLHATNLAHSRPWLSVLFRVCNKRGHEVFSLTGPMFYVFYVNEGSLQALEVSVVLGSVHKLQCVIEEVTQVPVAEQALLVSGGEGLQSEKQVSYYQGAGTESNPLFLFRKLYKEDSQCTELTNSDELCTLCAGLYDELRVLDNATISRPLITRYCDAGRLGLKVAERSLQLCARLVQDHQLLHQGWLALISNLYDSRTQIEKKSERFLSRYERLKTMKIKAETLLQDFDNVLHTLQQIKIPSALLSNSHKLQGSSKAIEECTLYEYIARADPQNSLEEMSEQVNMLLSKTSDTEYKQVVSNMRYVSEKVSNPEMRNIRGINTRLTQLDAMFHSKEQETKVLKDLCFAVSQPVVNPQSTRDVVLNQREKMLEVRKLIEQMQKMGKAFQQSKIELLNNIRTRLRGWILQVYDRLHATNNQIILFEEKYIALRNRLDIIRQVKESPIMFATALTECLRRSVLQPEFESWFASFMEKSVALVTEETSVREVFKQKLGRHFLKQLFPGMFDNFPNFAPSGLAHFDQNLPPVAPADLRTLRQAVPCLANLLRVTDPFIYQRLSVRDPRLASCSQMTPPVLKREESFYTTDATINVANLNKNFPSTHWLSGDENLDALPSNATMLAKSPPSRFGSTLSLDMVEESPAKPLNSLASLFDASHNGSAETEVEIASKTYTRLSVTKSEPIAIPQNNASVLQVVAPLMEEGNSVKLKSDKCSQFGTPENLKLPGIAEVFERSQSGSLICLRNELKRLSLQLMHLKQELILAENQAKEYSDEALKRINNSLIAYIGYRGTVFVSDQRSKLICKDAATETESMDKLEESFSMSDVEDVLGKDVLVSELRQIIELQKKEISQIREQQLSAENTVAKMEVERNDMYKTLVVDYELALERKVSSHNEEMKRKNKEIDSLKAALHKLRESVVHQNVENTAIAVANNETGTSCEREYKEKCTTPDEEIKEKYSSELIDAQEVSSAPNDLSKGCILKSFTVSHAATSMTESLEVRAEERDSEKDENTDEELKAQADSDEDIAPVTVRPATAQTTISLREMRTMITVQGIHEHCAVLIVWSEPHSAYILFSVSPTFHFVKESSLKRMGVKWDRQSAAVAAVGQRPNWLMAVTTRLELCKIRKTDNRYNLKVGTKFYRVEVEPLQMDSSGIRRVELFL</sequence>
<protein>
    <recommendedName>
        <fullName evidence="5">Autophagy-related protein 11 C-terminal domain-containing protein</fullName>
    </recommendedName>
</protein>
<dbReference type="GO" id="GO:0019901">
    <property type="term" value="F:protein kinase binding"/>
    <property type="evidence" value="ECO:0007669"/>
    <property type="project" value="TreeGrafter"/>
</dbReference>
<dbReference type="GO" id="GO:0034045">
    <property type="term" value="C:phagophore assembly site membrane"/>
    <property type="evidence" value="ECO:0007669"/>
    <property type="project" value="TreeGrafter"/>
</dbReference>
<dbReference type="Proteomes" id="UP000746747">
    <property type="component" value="Unassembled WGS sequence"/>
</dbReference>
<dbReference type="GO" id="GO:1990316">
    <property type="term" value="C:Atg1/ULK1 kinase complex"/>
    <property type="evidence" value="ECO:0007669"/>
    <property type="project" value="TreeGrafter"/>
</dbReference>
<keyword evidence="2 3" id="KW-0175">Coiled coil</keyword>
<evidence type="ECO:0000256" key="3">
    <source>
        <dbReference type="SAM" id="Coils"/>
    </source>
</evidence>
<dbReference type="GO" id="GO:0034727">
    <property type="term" value="P:piecemeal microautophagy of the nucleus"/>
    <property type="evidence" value="ECO:0007669"/>
    <property type="project" value="TreeGrafter"/>
</dbReference>
<dbReference type="GO" id="GO:0000422">
    <property type="term" value="P:autophagy of mitochondrion"/>
    <property type="evidence" value="ECO:0007669"/>
    <property type="project" value="TreeGrafter"/>
</dbReference>
<accession>A0A8J2Q6H8</accession>
<name>A0A8J2Q6H8_9BILA</name>
<gene>
    <name evidence="6" type="ORF">CJOHNSTONI_LOCUS4090</name>
</gene>
<dbReference type="CDD" id="cd17060">
    <property type="entry name" value="Ubl_RB1CC1"/>
    <property type="match status" value="1"/>
</dbReference>
<dbReference type="InterPro" id="IPR040040">
    <property type="entry name" value="ATG11"/>
</dbReference>
<comment type="caution">
    <text evidence="6">The sequence shown here is derived from an EMBL/GenBank/DDBJ whole genome shotgun (WGS) entry which is preliminary data.</text>
</comment>
<evidence type="ECO:0000259" key="5">
    <source>
        <dbReference type="Pfam" id="PF10377"/>
    </source>
</evidence>
<feature type="coiled-coil region" evidence="3">
    <location>
        <begin position="736"/>
        <end position="770"/>
    </location>
</feature>
<feature type="compositionally biased region" description="Basic and acidic residues" evidence="4">
    <location>
        <begin position="993"/>
        <end position="1016"/>
    </location>
</feature>
<dbReference type="OrthoDB" id="447953at2759"/>
<feature type="coiled-coil region" evidence="3">
    <location>
        <begin position="879"/>
        <end position="913"/>
    </location>
</feature>
<evidence type="ECO:0000256" key="1">
    <source>
        <dbReference type="ARBA" id="ARBA00023006"/>
    </source>
</evidence>
<reference evidence="6" key="1">
    <citation type="submission" date="2021-09" db="EMBL/GenBank/DDBJ databases">
        <authorList>
            <consortium name="Pathogen Informatics"/>
        </authorList>
    </citation>
    <scope>NUCLEOTIDE SEQUENCE</scope>
</reference>
<dbReference type="AlphaFoldDB" id="A0A8J2Q6H8"/>
<evidence type="ECO:0000313" key="6">
    <source>
        <dbReference type="EMBL" id="CAG9533902.1"/>
    </source>
</evidence>
<evidence type="ECO:0000256" key="2">
    <source>
        <dbReference type="ARBA" id="ARBA00023054"/>
    </source>
</evidence>
<dbReference type="PANTHER" id="PTHR13222:SF1">
    <property type="entry name" value="RB1-INDUCIBLE COILED-COIL PROTEIN 1"/>
    <property type="match status" value="1"/>
</dbReference>
<evidence type="ECO:0000256" key="4">
    <source>
        <dbReference type="SAM" id="MobiDB-lite"/>
    </source>
</evidence>
<dbReference type="GO" id="GO:0034517">
    <property type="term" value="P:ribophagy"/>
    <property type="evidence" value="ECO:0007669"/>
    <property type="project" value="TreeGrafter"/>
</dbReference>
<organism evidence="6 7">
    <name type="scientific">Cercopithifilaria johnstoni</name>
    <dbReference type="NCBI Taxonomy" id="2874296"/>
    <lineage>
        <taxon>Eukaryota</taxon>
        <taxon>Metazoa</taxon>
        <taxon>Ecdysozoa</taxon>
        <taxon>Nematoda</taxon>
        <taxon>Chromadorea</taxon>
        <taxon>Rhabditida</taxon>
        <taxon>Spirurina</taxon>
        <taxon>Spiruromorpha</taxon>
        <taxon>Filarioidea</taxon>
        <taxon>Onchocercidae</taxon>
        <taxon>Cercopithifilaria</taxon>
    </lineage>
</organism>
<feature type="region of interest" description="Disordered" evidence="4">
    <location>
        <begin position="991"/>
        <end position="1023"/>
    </location>
</feature>
<dbReference type="InterPro" id="IPR019460">
    <property type="entry name" value="Atg11_C"/>
</dbReference>
<dbReference type="GO" id="GO:0060090">
    <property type="term" value="F:molecular adaptor activity"/>
    <property type="evidence" value="ECO:0007669"/>
    <property type="project" value="TreeGrafter"/>
</dbReference>
<proteinExistence type="predicted"/>